<dbReference type="AlphaFoldDB" id="A0A6N8F879"/>
<dbReference type="Pfam" id="PF00583">
    <property type="entry name" value="Acetyltransf_1"/>
    <property type="match status" value="1"/>
</dbReference>
<dbReference type="CDD" id="cd04301">
    <property type="entry name" value="NAT_SF"/>
    <property type="match status" value="1"/>
</dbReference>
<dbReference type="Proteomes" id="UP000439994">
    <property type="component" value="Unassembled WGS sequence"/>
</dbReference>
<comment type="caution">
    <text evidence="7">The sequence shown here is derived from an EMBL/GenBank/DDBJ whole genome shotgun (WGS) entry which is preliminary data.</text>
</comment>
<dbReference type="PROSITE" id="PS51186">
    <property type="entry name" value="GNAT"/>
    <property type="match status" value="1"/>
</dbReference>
<name>A0A6N8F879_9GAMM</name>
<dbReference type="InterPro" id="IPR000182">
    <property type="entry name" value="GNAT_dom"/>
</dbReference>
<proteinExistence type="inferred from homology"/>
<comment type="subcellular location">
    <subcellularLocation>
        <location evidence="5">Cytoplasm</location>
    </subcellularLocation>
</comment>
<dbReference type="PANTHER" id="PTHR43420">
    <property type="entry name" value="ACETYLTRANSFERASE"/>
    <property type="match status" value="1"/>
</dbReference>
<gene>
    <name evidence="7" type="primary">rimI</name>
    <name evidence="7" type="ORF">GNP35_03340</name>
</gene>
<dbReference type="RefSeq" id="WP_155694488.1">
    <property type="nucleotide sequence ID" value="NZ_WOCD01000001.1"/>
</dbReference>
<evidence type="ECO:0000313" key="8">
    <source>
        <dbReference type="Proteomes" id="UP000439994"/>
    </source>
</evidence>
<comment type="catalytic activity">
    <reaction evidence="5">
        <text>N-terminal L-alanyl-[ribosomal protein bS18] + acetyl-CoA = N-terminal N(alpha)-acetyl-L-alanyl-[ribosomal protein bS18] + CoA + H(+)</text>
        <dbReference type="Rhea" id="RHEA:43756"/>
        <dbReference type="Rhea" id="RHEA-COMP:10676"/>
        <dbReference type="Rhea" id="RHEA-COMP:10677"/>
        <dbReference type="ChEBI" id="CHEBI:15378"/>
        <dbReference type="ChEBI" id="CHEBI:57287"/>
        <dbReference type="ChEBI" id="CHEBI:57288"/>
        <dbReference type="ChEBI" id="CHEBI:64718"/>
        <dbReference type="ChEBI" id="CHEBI:83683"/>
        <dbReference type="EC" id="2.3.1.266"/>
    </reaction>
</comment>
<sequence>MKTRIEPLNHSHISEIMEIENTAHLAPWSERIVSSSFGPRSHNMGLFKIEKKQYQLIGYYFSDHVAGEVSLENICIAKDHQGKGLSKALMNDLFTYSESIQAEEIWLEVRESNQAAVALYESFGFVIQSVRKNYYSVPNSVEKEHALSMKKAL</sequence>
<comment type="similarity">
    <text evidence="1 5">Belongs to the acetyltransferase family. RimI subfamily.</text>
</comment>
<dbReference type="Gene3D" id="3.40.630.30">
    <property type="match status" value="1"/>
</dbReference>
<evidence type="ECO:0000256" key="1">
    <source>
        <dbReference type="ARBA" id="ARBA00005395"/>
    </source>
</evidence>
<dbReference type="EMBL" id="WOCD01000001">
    <property type="protein sequence ID" value="MUH71619.1"/>
    <property type="molecule type" value="Genomic_DNA"/>
</dbReference>
<accession>A0A6N8F879</accession>
<dbReference type="OrthoDB" id="9796919at2"/>
<dbReference type="GO" id="GO:0005737">
    <property type="term" value="C:cytoplasm"/>
    <property type="evidence" value="ECO:0007669"/>
    <property type="project" value="UniProtKB-SubCell"/>
</dbReference>
<dbReference type="InterPro" id="IPR006464">
    <property type="entry name" value="AcTrfase_RimI/Ard1"/>
</dbReference>
<evidence type="ECO:0000256" key="5">
    <source>
        <dbReference type="RuleBase" id="RU363094"/>
    </source>
</evidence>
<comment type="function">
    <text evidence="5">Acetylates the N-terminal alanine of ribosomal protein bS18.</text>
</comment>
<keyword evidence="8" id="KW-1185">Reference proteome</keyword>
<dbReference type="SUPFAM" id="SSF55729">
    <property type="entry name" value="Acyl-CoA N-acyltransferases (Nat)"/>
    <property type="match status" value="1"/>
</dbReference>
<dbReference type="PANTHER" id="PTHR43420:SF44">
    <property type="entry name" value="ACETYLTRANSFERASE YPEA"/>
    <property type="match status" value="1"/>
</dbReference>
<dbReference type="NCBIfam" id="TIGR01575">
    <property type="entry name" value="rimI"/>
    <property type="match status" value="1"/>
</dbReference>
<evidence type="ECO:0000256" key="4">
    <source>
        <dbReference type="ARBA" id="ARBA00023315"/>
    </source>
</evidence>
<keyword evidence="4" id="KW-0012">Acyltransferase</keyword>
<reference evidence="7 8" key="1">
    <citation type="submission" date="2019-11" db="EMBL/GenBank/DDBJ databases">
        <title>P. haliotis isolates from Z. marina roots.</title>
        <authorList>
            <person name="Cohen M."/>
            <person name="Jospin G."/>
            <person name="Eisen J.A."/>
            <person name="Coil D.A."/>
        </authorList>
    </citation>
    <scope>NUCLEOTIDE SEQUENCE [LARGE SCALE GENOMIC DNA]</scope>
    <source>
        <strain evidence="7 8">UCD-MCMsp1aY</strain>
    </source>
</reference>
<evidence type="ECO:0000313" key="7">
    <source>
        <dbReference type="EMBL" id="MUH71619.1"/>
    </source>
</evidence>
<evidence type="ECO:0000256" key="3">
    <source>
        <dbReference type="ARBA" id="ARBA00022679"/>
    </source>
</evidence>
<keyword evidence="3 7" id="KW-0808">Transferase</keyword>
<dbReference type="EC" id="2.3.1.266" evidence="5"/>
<dbReference type="InterPro" id="IPR050680">
    <property type="entry name" value="YpeA/RimI_acetyltransf"/>
</dbReference>
<dbReference type="InterPro" id="IPR016181">
    <property type="entry name" value="Acyl_CoA_acyltransferase"/>
</dbReference>
<protein>
    <recommendedName>
        <fullName evidence="5">[Ribosomal protein bS18]-alanine N-acetyltransferase</fullName>
        <ecNumber evidence="5">2.3.1.266</ecNumber>
    </recommendedName>
</protein>
<organism evidence="7 8">
    <name type="scientific">Psychrosphaera haliotis</name>
    <dbReference type="NCBI Taxonomy" id="555083"/>
    <lineage>
        <taxon>Bacteria</taxon>
        <taxon>Pseudomonadati</taxon>
        <taxon>Pseudomonadota</taxon>
        <taxon>Gammaproteobacteria</taxon>
        <taxon>Alteromonadales</taxon>
        <taxon>Pseudoalteromonadaceae</taxon>
        <taxon>Psychrosphaera</taxon>
    </lineage>
</organism>
<evidence type="ECO:0000256" key="2">
    <source>
        <dbReference type="ARBA" id="ARBA00022490"/>
    </source>
</evidence>
<feature type="domain" description="N-acetyltransferase" evidence="6">
    <location>
        <begin position="3"/>
        <end position="153"/>
    </location>
</feature>
<dbReference type="GO" id="GO:0008999">
    <property type="term" value="F:protein-N-terminal-alanine acetyltransferase activity"/>
    <property type="evidence" value="ECO:0007669"/>
    <property type="project" value="UniProtKB-EC"/>
</dbReference>
<keyword evidence="2 5" id="KW-0963">Cytoplasm</keyword>
<evidence type="ECO:0000259" key="6">
    <source>
        <dbReference type="PROSITE" id="PS51186"/>
    </source>
</evidence>